<evidence type="ECO:0008006" key="10">
    <source>
        <dbReference type="Google" id="ProtNLM"/>
    </source>
</evidence>
<feature type="transmembrane region" description="Helical" evidence="7">
    <location>
        <begin position="304"/>
        <end position="326"/>
    </location>
</feature>
<evidence type="ECO:0000256" key="7">
    <source>
        <dbReference type="SAM" id="Phobius"/>
    </source>
</evidence>
<proteinExistence type="predicted"/>
<keyword evidence="5 7" id="KW-1133">Transmembrane helix</keyword>
<dbReference type="OrthoDB" id="2119662at2759"/>
<dbReference type="AlphaFoldDB" id="A0A5N6KK26"/>
<feature type="transmembrane region" description="Helical" evidence="7">
    <location>
        <begin position="107"/>
        <end position="128"/>
    </location>
</feature>
<dbReference type="PANTHER" id="PTHR43549">
    <property type="entry name" value="MULTIDRUG RESISTANCE PROTEIN YPNP-RELATED"/>
    <property type="match status" value="1"/>
</dbReference>
<comment type="subcellular location">
    <subcellularLocation>
        <location evidence="1">Cell membrane</location>
        <topology evidence="1">Multi-pass membrane protein</topology>
    </subcellularLocation>
</comment>
<reference evidence="8 9" key="1">
    <citation type="submission" date="2019-06" db="EMBL/GenBank/DDBJ databases">
        <title>Genome Sequence of the Brown Rot Fungal Pathogen Monilinia laxa.</title>
        <authorList>
            <person name="De Miccolis Angelini R.M."/>
            <person name="Landi L."/>
            <person name="Abate D."/>
            <person name="Pollastro S."/>
            <person name="Romanazzi G."/>
            <person name="Faretra F."/>
        </authorList>
    </citation>
    <scope>NUCLEOTIDE SEQUENCE [LARGE SCALE GENOMIC DNA]</scope>
    <source>
        <strain evidence="8 9">Mlax316</strain>
    </source>
</reference>
<dbReference type="EMBL" id="VIGI01000001">
    <property type="protein sequence ID" value="KAB8304146.1"/>
    <property type="molecule type" value="Genomic_DNA"/>
</dbReference>
<dbReference type="GO" id="GO:0005886">
    <property type="term" value="C:plasma membrane"/>
    <property type="evidence" value="ECO:0007669"/>
    <property type="project" value="UniProtKB-SubCell"/>
</dbReference>
<feature type="transmembrane region" description="Helical" evidence="7">
    <location>
        <begin position="377"/>
        <end position="404"/>
    </location>
</feature>
<name>A0A5N6KK26_MONLA</name>
<keyword evidence="4 7" id="KW-0812">Transmembrane</keyword>
<feature type="transmembrane region" description="Helical" evidence="7">
    <location>
        <begin position="432"/>
        <end position="449"/>
    </location>
</feature>
<protein>
    <recommendedName>
        <fullName evidence="10">MATE efflux family protein</fullName>
    </recommendedName>
</protein>
<evidence type="ECO:0000313" key="9">
    <source>
        <dbReference type="Proteomes" id="UP000326757"/>
    </source>
</evidence>
<evidence type="ECO:0000256" key="6">
    <source>
        <dbReference type="ARBA" id="ARBA00023136"/>
    </source>
</evidence>
<comment type="caution">
    <text evidence="8">The sequence shown here is derived from an EMBL/GenBank/DDBJ whole genome shotgun (WGS) entry which is preliminary data.</text>
</comment>
<feature type="transmembrane region" description="Helical" evidence="7">
    <location>
        <begin position="485"/>
        <end position="510"/>
    </location>
</feature>
<evidence type="ECO:0000256" key="5">
    <source>
        <dbReference type="ARBA" id="ARBA00022989"/>
    </source>
</evidence>
<feature type="transmembrane region" description="Helical" evidence="7">
    <location>
        <begin position="461"/>
        <end position="479"/>
    </location>
</feature>
<evidence type="ECO:0000313" key="8">
    <source>
        <dbReference type="EMBL" id="KAB8304146.1"/>
    </source>
</evidence>
<evidence type="ECO:0000256" key="3">
    <source>
        <dbReference type="ARBA" id="ARBA00022475"/>
    </source>
</evidence>
<gene>
    <name evidence="8" type="ORF">EYC80_003566</name>
</gene>
<keyword evidence="6 7" id="KW-0472">Membrane</keyword>
<feature type="transmembrane region" description="Helical" evidence="7">
    <location>
        <begin position="215"/>
        <end position="237"/>
    </location>
</feature>
<evidence type="ECO:0000256" key="1">
    <source>
        <dbReference type="ARBA" id="ARBA00004651"/>
    </source>
</evidence>
<feature type="transmembrane region" description="Helical" evidence="7">
    <location>
        <begin position="180"/>
        <end position="203"/>
    </location>
</feature>
<dbReference type="InterPro" id="IPR052031">
    <property type="entry name" value="Membrane_Transporter-Flippase"/>
</dbReference>
<keyword evidence="3" id="KW-1003">Cell membrane</keyword>
<sequence length="523" mass="57788">MVPTKDDDVIAAAIEGVGGEPEEVPHEERQGITCTSSMSRWRNIKWRSVFDRQTFVDLPSISHRVVTTDVYTYIGVIVEVLNEGLPRAVWVIIADESNRSVHSRLTLTYTLVSFQVLLGALLMIIFLSSAEHLAAAFVPEVVREASLTYVRISSVQALSSAMSTAVANSTRALDHPDVPLLISSVQFAINILLDLLIISKFHVGSHTPTVNTQALIRMACDLASAGCGLAYFLYLAFQIPRPTAPQLSTSSHGTDSPLSLTPSLLEADSSPEIEPEPKITFSALKTLFRPGKWTFLESALRNAIYLWLIHGIVSMGLDYATAWGVFNNIRWGIVMVPVNALEASTSAFVGHAWGAWRKDAGIETRKPKAKRSDILKIVHYALISCCIALLIEGTFCIFLSLWGIKKFSFYLSESSAVAAITEHMWRTIDWCYIFYALTTQLAAILLATVPKWYFVQSLGSNLLWMLPWAVAVGRIHMTAENAWTFHGIIFGGALVFDFVNVGVVLGWWVWALRRGKLVVGVAK</sequence>
<dbReference type="Proteomes" id="UP000326757">
    <property type="component" value="Unassembled WGS sequence"/>
</dbReference>
<accession>A0A5N6KK26</accession>
<evidence type="ECO:0000256" key="4">
    <source>
        <dbReference type="ARBA" id="ARBA00022692"/>
    </source>
</evidence>
<keyword evidence="2" id="KW-0813">Transport</keyword>
<keyword evidence="9" id="KW-1185">Reference proteome</keyword>
<dbReference type="PANTHER" id="PTHR43549:SF2">
    <property type="entry name" value="MULTIDRUG RESISTANCE PROTEIN NORM-RELATED"/>
    <property type="match status" value="1"/>
</dbReference>
<organism evidence="8 9">
    <name type="scientific">Monilinia laxa</name>
    <name type="common">Brown rot fungus</name>
    <name type="synonym">Sclerotinia laxa</name>
    <dbReference type="NCBI Taxonomy" id="61186"/>
    <lineage>
        <taxon>Eukaryota</taxon>
        <taxon>Fungi</taxon>
        <taxon>Dikarya</taxon>
        <taxon>Ascomycota</taxon>
        <taxon>Pezizomycotina</taxon>
        <taxon>Leotiomycetes</taxon>
        <taxon>Helotiales</taxon>
        <taxon>Sclerotiniaceae</taxon>
        <taxon>Monilinia</taxon>
    </lineage>
</organism>
<evidence type="ECO:0000256" key="2">
    <source>
        <dbReference type="ARBA" id="ARBA00022448"/>
    </source>
</evidence>